<evidence type="ECO:0000313" key="2">
    <source>
        <dbReference type="Proteomes" id="UP000321787"/>
    </source>
</evidence>
<gene>
    <name evidence="1" type="ORF">AFI02nite_42450</name>
</gene>
<name>A0A510UNQ1_ALIFS</name>
<protein>
    <submittedName>
        <fullName evidence="1">Uncharacterized protein</fullName>
    </submittedName>
</protein>
<evidence type="ECO:0000313" key="1">
    <source>
        <dbReference type="EMBL" id="GEK16209.1"/>
    </source>
</evidence>
<organism evidence="1 2">
    <name type="scientific">Aliivibrio fischeri</name>
    <name type="common">Vibrio fischeri</name>
    <dbReference type="NCBI Taxonomy" id="668"/>
    <lineage>
        <taxon>Bacteria</taxon>
        <taxon>Pseudomonadati</taxon>
        <taxon>Pseudomonadota</taxon>
        <taxon>Gammaproteobacteria</taxon>
        <taxon>Vibrionales</taxon>
        <taxon>Vibrionaceae</taxon>
        <taxon>Aliivibrio</taxon>
    </lineage>
</organism>
<accession>A0A510UNQ1</accession>
<comment type="caution">
    <text evidence="1">The sequence shown here is derived from an EMBL/GenBank/DDBJ whole genome shotgun (WGS) entry which is preliminary data.</text>
</comment>
<sequence>MANYKRDNSKQNMFMPIMIDEQLIPGTIEYAIAHIVNNYLDLSSFDLVFSNDNAGATAYPPSSIIYHLSSIIYHLSC</sequence>
<dbReference type="EMBL" id="BJTZ01000102">
    <property type="protein sequence ID" value="GEK16209.1"/>
    <property type="molecule type" value="Genomic_DNA"/>
</dbReference>
<proteinExistence type="predicted"/>
<dbReference type="Proteomes" id="UP000321787">
    <property type="component" value="Unassembled WGS sequence"/>
</dbReference>
<dbReference type="AlphaFoldDB" id="A0A510UNQ1"/>
<reference evidence="1 2" key="1">
    <citation type="submission" date="2019-07" db="EMBL/GenBank/DDBJ databases">
        <title>Whole genome shotgun sequence of Aliivibrio fischeri NBRC 101058.</title>
        <authorList>
            <person name="Hosoyama A."/>
            <person name="Uohara A."/>
            <person name="Ohji S."/>
            <person name="Ichikawa N."/>
        </authorList>
    </citation>
    <scope>NUCLEOTIDE SEQUENCE [LARGE SCALE GENOMIC DNA]</scope>
    <source>
        <strain evidence="1 2">NBRC 101058</strain>
    </source>
</reference>